<dbReference type="RefSeq" id="XP_021298957.1">
    <property type="nucleotide sequence ID" value="XM_021443282.1"/>
</dbReference>
<gene>
    <name evidence="5 6 7 8 9" type="primary">LOC110427721</name>
</gene>
<dbReference type="RefSeq" id="XP_021298960.1">
    <property type="nucleotide sequence ID" value="XM_021443285.1"/>
</dbReference>
<organism evidence="4 6">
    <name type="scientific">Herrania umbratica</name>
    <dbReference type="NCBI Taxonomy" id="108875"/>
    <lineage>
        <taxon>Eukaryota</taxon>
        <taxon>Viridiplantae</taxon>
        <taxon>Streptophyta</taxon>
        <taxon>Embryophyta</taxon>
        <taxon>Tracheophyta</taxon>
        <taxon>Spermatophyta</taxon>
        <taxon>Magnoliopsida</taxon>
        <taxon>eudicotyledons</taxon>
        <taxon>Gunneridae</taxon>
        <taxon>Pentapetalae</taxon>
        <taxon>rosids</taxon>
        <taxon>malvids</taxon>
        <taxon>Malvales</taxon>
        <taxon>Malvaceae</taxon>
        <taxon>Byttnerioideae</taxon>
        <taxon>Herrania</taxon>
    </lineage>
</organism>
<feature type="domain" description="NET" evidence="3">
    <location>
        <begin position="217"/>
        <end position="298"/>
    </location>
</feature>
<evidence type="ECO:0000313" key="8">
    <source>
        <dbReference type="RefSeq" id="XP_021298960.1"/>
    </source>
</evidence>
<proteinExistence type="predicted"/>
<reference evidence="5 6" key="1">
    <citation type="submission" date="2025-04" db="UniProtKB">
        <authorList>
            <consortium name="RefSeq"/>
        </authorList>
    </citation>
    <scope>IDENTIFICATION</scope>
    <source>
        <tissue evidence="5 6">Leaf</tissue>
    </source>
</reference>
<dbReference type="PROSITE" id="PS51525">
    <property type="entry name" value="NET"/>
    <property type="match status" value="1"/>
</dbReference>
<dbReference type="OrthoDB" id="21449at2759"/>
<evidence type="ECO:0000313" key="7">
    <source>
        <dbReference type="RefSeq" id="XP_021298959.1"/>
    </source>
</evidence>
<evidence type="ECO:0000313" key="6">
    <source>
        <dbReference type="RefSeq" id="XP_021298958.1"/>
    </source>
</evidence>
<sequence length="307" mass="34232">MSEAYRDSFGSVEQCKAGPDFFGFYAREIADLLSPNESTLSTSNASGLSQGKYGMVNGKEAMDCSHKDASSLFENSIGAGFSDFKKGKLKALLRQSVNDLSMEVDEMLDPVVAMCQLRYKLKSNNLLTAASNDNAAKIAYKKPKISSSCSSASITANSCPIKSGSCEEVEDDLRFLLENDNPLLVEETMKKYSDELSSTLLHMEQKLEETLDTIMSKCSVTSIHRPMTLFEKQQLQKLIHKLPQENLVRVVDIIQHGRPAGKSCGEEIFVDLEQEKNVTLWRLYYYVESVEKAKMLAHSQCSRTQTL</sequence>
<evidence type="ECO:0000313" key="9">
    <source>
        <dbReference type="RefSeq" id="XP_021298961.1"/>
    </source>
</evidence>
<dbReference type="RefSeq" id="XP_021298958.1">
    <property type="nucleotide sequence ID" value="XM_021443283.1"/>
</dbReference>
<dbReference type="Gene3D" id="1.20.1270.220">
    <property type="match status" value="1"/>
</dbReference>
<keyword evidence="1" id="KW-0805">Transcription regulation</keyword>
<dbReference type="RefSeq" id="XP_021298961.1">
    <property type="nucleotide sequence ID" value="XM_021443286.1"/>
</dbReference>
<evidence type="ECO:0000313" key="5">
    <source>
        <dbReference type="RefSeq" id="XP_021298957.1"/>
    </source>
</evidence>
<keyword evidence="4" id="KW-1185">Reference proteome</keyword>
<evidence type="ECO:0000256" key="2">
    <source>
        <dbReference type="ARBA" id="ARBA00023163"/>
    </source>
</evidence>
<evidence type="ECO:0000256" key="1">
    <source>
        <dbReference type="ARBA" id="ARBA00023015"/>
    </source>
</evidence>
<dbReference type="GeneID" id="110427721"/>
<dbReference type="InterPro" id="IPR027353">
    <property type="entry name" value="NET_dom"/>
</dbReference>
<name>A0A6J1BIP2_9ROSI</name>
<dbReference type="InterPro" id="IPR038336">
    <property type="entry name" value="NET_sf"/>
</dbReference>
<dbReference type="Proteomes" id="UP000504621">
    <property type="component" value="Unplaced"/>
</dbReference>
<evidence type="ECO:0000259" key="3">
    <source>
        <dbReference type="PROSITE" id="PS51525"/>
    </source>
</evidence>
<dbReference type="PANTHER" id="PTHR45926">
    <property type="entry name" value="OSJNBA0053K19.4 PROTEIN"/>
    <property type="match status" value="1"/>
</dbReference>
<dbReference type="Pfam" id="PF17035">
    <property type="entry name" value="BET"/>
    <property type="match status" value="1"/>
</dbReference>
<dbReference type="RefSeq" id="XP_021298959.1">
    <property type="nucleotide sequence ID" value="XM_021443284.1"/>
</dbReference>
<dbReference type="AlphaFoldDB" id="A0A6J1BIP2"/>
<keyword evidence="2" id="KW-0804">Transcription</keyword>
<protein>
    <submittedName>
        <fullName evidence="5 6">Uncharacterized protein LOC110427721 isoform X1</fullName>
    </submittedName>
</protein>
<evidence type="ECO:0000313" key="4">
    <source>
        <dbReference type="Proteomes" id="UP000504621"/>
    </source>
</evidence>
<accession>A0A6J1BIP2</accession>